<dbReference type="eggNOG" id="COG3242">
    <property type="taxonomic scope" value="Bacteria"/>
</dbReference>
<sequence>MDIFTCPGRNRTLLAMHFEWKLFLTALGLAFILEGLPYFLAAEKMPEVLRALSERKPRELRMLGMTAMLVGLLLIIVLRGAG</sequence>
<comment type="caution">
    <text evidence="2">The sequence shown here is derived from an EMBL/GenBank/DDBJ whole genome shotgun (WGS) entry which is preliminary data.</text>
</comment>
<keyword evidence="1" id="KW-0472">Membrane</keyword>
<dbReference type="AlphaFoldDB" id="E1K0U6"/>
<evidence type="ECO:0008006" key="4">
    <source>
        <dbReference type="Google" id="ProtNLM"/>
    </source>
</evidence>
<reference evidence="2 3" key="1">
    <citation type="submission" date="2010-08" db="EMBL/GenBank/DDBJ databases">
        <title>The draft genome of Desulfovibrio fructosovorans JJ.</title>
        <authorList>
            <consortium name="US DOE Joint Genome Institute (JGI-PGF)"/>
            <person name="Lucas S."/>
            <person name="Copeland A."/>
            <person name="Lapidus A."/>
            <person name="Cheng J.-F."/>
            <person name="Bruce D."/>
            <person name="Goodwin L."/>
            <person name="Pitluck S."/>
            <person name="Land M.L."/>
            <person name="Hauser L."/>
            <person name="Chang Y.-J."/>
            <person name="Jeffries C."/>
            <person name="Wall J.D."/>
            <person name="Stahl D.A."/>
            <person name="Arkin A.P."/>
            <person name="Dehal P."/>
            <person name="Stolyar S.M."/>
            <person name="Hazen T.C."/>
            <person name="Woyke T.J."/>
        </authorList>
    </citation>
    <scope>NUCLEOTIDE SEQUENCE [LARGE SCALE GENOMIC DNA]</scope>
    <source>
        <strain evidence="2 3">JJ</strain>
    </source>
</reference>
<organism evidence="2 3">
    <name type="scientific">Solidesulfovibrio fructosivorans JJ]</name>
    <dbReference type="NCBI Taxonomy" id="596151"/>
    <lineage>
        <taxon>Bacteria</taxon>
        <taxon>Pseudomonadati</taxon>
        <taxon>Thermodesulfobacteriota</taxon>
        <taxon>Desulfovibrionia</taxon>
        <taxon>Desulfovibrionales</taxon>
        <taxon>Desulfovibrionaceae</taxon>
        <taxon>Solidesulfovibrio</taxon>
    </lineage>
</organism>
<name>E1K0U6_SOLFR</name>
<dbReference type="EMBL" id="AECZ01000033">
    <property type="protein sequence ID" value="EFL49784.1"/>
    <property type="molecule type" value="Genomic_DNA"/>
</dbReference>
<proteinExistence type="predicted"/>
<dbReference type="Proteomes" id="UP000006250">
    <property type="component" value="Unassembled WGS sequence"/>
</dbReference>
<evidence type="ECO:0000313" key="2">
    <source>
        <dbReference type="EMBL" id="EFL49784.1"/>
    </source>
</evidence>
<evidence type="ECO:0000256" key="1">
    <source>
        <dbReference type="SAM" id="Phobius"/>
    </source>
</evidence>
<keyword evidence="1" id="KW-0812">Transmembrane</keyword>
<protein>
    <recommendedName>
        <fullName evidence="4">DUF2065 domain-containing protein</fullName>
    </recommendedName>
</protein>
<keyword evidence="1" id="KW-1133">Transmembrane helix</keyword>
<dbReference type="InterPro" id="IPR019201">
    <property type="entry name" value="DUF2065"/>
</dbReference>
<dbReference type="STRING" id="596151.DesfrDRAFT_3496"/>
<feature type="transmembrane region" description="Helical" evidence="1">
    <location>
        <begin position="20"/>
        <end position="41"/>
    </location>
</feature>
<dbReference type="Pfam" id="PF09838">
    <property type="entry name" value="DUF2065"/>
    <property type="match status" value="1"/>
</dbReference>
<gene>
    <name evidence="2" type="ORF">DesfrDRAFT_3496</name>
</gene>
<keyword evidence="3" id="KW-1185">Reference proteome</keyword>
<feature type="transmembrane region" description="Helical" evidence="1">
    <location>
        <begin position="62"/>
        <end position="81"/>
    </location>
</feature>
<evidence type="ECO:0000313" key="3">
    <source>
        <dbReference type="Proteomes" id="UP000006250"/>
    </source>
</evidence>
<accession>E1K0U6</accession>